<organism evidence="2 3">
    <name type="scientific">Marinibacterium profundimaris</name>
    <dbReference type="NCBI Taxonomy" id="1679460"/>
    <lineage>
        <taxon>Bacteria</taxon>
        <taxon>Pseudomonadati</taxon>
        <taxon>Pseudomonadota</taxon>
        <taxon>Alphaproteobacteria</taxon>
        <taxon>Rhodobacterales</taxon>
        <taxon>Paracoccaceae</taxon>
        <taxon>Marinibacterium</taxon>
    </lineage>
</organism>
<gene>
    <name evidence="2" type="ORF">ATO3_04490</name>
</gene>
<dbReference type="PROSITE" id="PS51257">
    <property type="entry name" value="PROKAR_LIPOPROTEIN"/>
    <property type="match status" value="1"/>
</dbReference>
<feature type="signal peptide" evidence="1">
    <location>
        <begin position="1"/>
        <end position="19"/>
    </location>
</feature>
<dbReference type="AlphaFoldDB" id="A0A225P113"/>
<proteinExistence type="predicted"/>
<accession>A0A225P113</accession>
<sequence length="129" mass="13159">MMRRGALVLAAAVSGLVLAGCEGLPESASGVSRPVTFDGTEYTVDFAVREVTEVIASSGGATEARFDASIIDIVRTDGQPMQGIGPTEAIAIASAFCEAYGLPKAPAAGTVSQLPGQWRVQNHCGSAFG</sequence>
<reference evidence="2 3" key="1">
    <citation type="submission" date="2013-04" db="EMBL/GenBank/DDBJ databases">
        <title>Oceanicola sp. 22II1-22F33 Genome Sequencing.</title>
        <authorList>
            <person name="Lai Q."/>
            <person name="Li G."/>
            <person name="Shao Z."/>
        </authorList>
    </citation>
    <scope>NUCLEOTIDE SEQUENCE [LARGE SCALE GENOMIC DNA]</scope>
    <source>
        <strain evidence="2 3">22II1-22F33</strain>
    </source>
</reference>
<keyword evidence="1" id="KW-0732">Signal</keyword>
<evidence type="ECO:0000313" key="2">
    <source>
        <dbReference type="EMBL" id="OWU77896.1"/>
    </source>
</evidence>
<comment type="caution">
    <text evidence="2">The sequence shown here is derived from an EMBL/GenBank/DDBJ whole genome shotgun (WGS) entry which is preliminary data.</text>
</comment>
<evidence type="ECO:0000313" key="3">
    <source>
        <dbReference type="Proteomes" id="UP000215377"/>
    </source>
</evidence>
<dbReference type="EMBL" id="AQQR01000001">
    <property type="protein sequence ID" value="OWU77896.1"/>
    <property type="molecule type" value="Genomic_DNA"/>
</dbReference>
<dbReference type="Proteomes" id="UP000215377">
    <property type="component" value="Unassembled WGS sequence"/>
</dbReference>
<protein>
    <recommendedName>
        <fullName evidence="4">Lipoprotein</fullName>
    </recommendedName>
</protein>
<evidence type="ECO:0008006" key="4">
    <source>
        <dbReference type="Google" id="ProtNLM"/>
    </source>
</evidence>
<feature type="chain" id="PRO_5012149476" description="Lipoprotein" evidence="1">
    <location>
        <begin position="20"/>
        <end position="129"/>
    </location>
</feature>
<dbReference type="OrthoDB" id="9861900at2"/>
<name>A0A225P113_9RHOB</name>
<evidence type="ECO:0000256" key="1">
    <source>
        <dbReference type="SAM" id="SignalP"/>
    </source>
</evidence>
<dbReference type="RefSeq" id="WP_088648571.1">
    <property type="nucleotide sequence ID" value="NZ_AQQR01000001.1"/>
</dbReference>
<keyword evidence="3" id="KW-1185">Reference proteome</keyword>